<accession>A0A850DSF5</accession>
<sequence>MTDTPRARAAVPLLHRPVTVHAWEDIVFAHWRRDPDQLAGLVPRGTRPDVVDGSAWVGLTAYVFRETSVPPFPPSGRLGSMTEVTIEVLTVDDHGRRGVAYRTVDTANVPAIVAAHALLGVPYTFAHARARRRGDTIAHHSVRHPSRARHPVRWVRQLRTAGGGRPGGTPRPRLDAIVRVVAGEAVQDPLAAELTTRAGIHARHLAQTLFWQRQHPPLAIRSARLERLDGDLPAAVGLPGLFDRAPDSLLVVDGTTVRYAWGDVVR</sequence>
<dbReference type="Gene3D" id="2.40.400.10">
    <property type="entry name" value="Acetoacetate decarboxylase-like"/>
    <property type="match status" value="1"/>
</dbReference>
<dbReference type="AlphaFoldDB" id="A0A850DSF5"/>
<evidence type="ECO:0000313" key="2">
    <source>
        <dbReference type="Proteomes" id="UP000539146"/>
    </source>
</evidence>
<evidence type="ECO:0000313" key="1">
    <source>
        <dbReference type="EMBL" id="NUU27435.1"/>
    </source>
</evidence>
<dbReference type="Proteomes" id="UP000539146">
    <property type="component" value="Unassembled WGS sequence"/>
</dbReference>
<dbReference type="SUPFAM" id="SSF160104">
    <property type="entry name" value="Acetoacetate decarboxylase-like"/>
    <property type="match status" value="1"/>
</dbReference>
<dbReference type="InterPro" id="IPR018644">
    <property type="entry name" value="DUF2071"/>
</dbReference>
<dbReference type="PANTHER" id="PTHR39186:SF1">
    <property type="entry name" value="DUF2071 DOMAIN-CONTAINING PROTEIN"/>
    <property type="match status" value="1"/>
</dbReference>
<name>A0A850DSF5_9MICO</name>
<dbReference type="PANTHER" id="PTHR39186">
    <property type="entry name" value="DUF2071 FAMILY PROTEIN"/>
    <property type="match status" value="1"/>
</dbReference>
<comment type="caution">
    <text evidence="1">The sequence shown here is derived from an EMBL/GenBank/DDBJ whole genome shotgun (WGS) entry which is preliminary data.</text>
</comment>
<organism evidence="1 2">
    <name type="scientific">Curtobacterium citreum</name>
    <dbReference type="NCBI Taxonomy" id="2036"/>
    <lineage>
        <taxon>Bacteria</taxon>
        <taxon>Bacillati</taxon>
        <taxon>Actinomycetota</taxon>
        <taxon>Actinomycetes</taxon>
        <taxon>Micrococcales</taxon>
        <taxon>Microbacteriaceae</taxon>
        <taxon>Curtobacterium</taxon>
    </lineage>
</organism>
<protein>
    <submittedName>
        <fullName evidence="1">DUF2071 domain-containing protein</fullName>
    </submittedName>
</protein>
<proteinExistence type="predicted"/>
<dbReference type="InterPro" id="IPR023375">
    <property type="entry name" value="ADC_dom_sf"/>
</dbReference>
<dbReference type="RefSeq" id="WP_175325412.1">
    <property type="nucleotide sequence ID" value="NZ_BAAAWP010000001.1"/>
</dbReference>
<reference evidence="1 2" key="1">
    <citation type="submission" date="2020-05" db="EMBL/GenBank/DDBJ databases">
        <title>Genome Sequencing of Type Strains.</title>
        <authorList>
            <person name="Lemaire J.F."/>
            <person name="Inderbitzin P."/>
            <person name="Gregorio O.A."/>
            <person name="Collins S.B."/>
            <person name="Wespe N."/>
            <person name="Knight-Connoni V."/>
        </authorList>
    </citation>
    <scope>NUCLEOTIDE SEQUENCE [LARGE SCALE GENOMIC DNA]</scope>
    <source>
        <strain evidence="1 2">DSM 20512</strain>
    </source>
</reference>
<dbReference type="EMBL" id="JABMCG010000088">
    <property type="protein sequence ID" value="NUU27435.1"/>
    <property type="molecule type" value="Genomic_DNA"/>
</dbReference>
<gene>
    <name evidence="1" type="ORF">HP467_04810</name>
</gene>
<dbReference type="Pfam" id="PF09844">
    <property type="entry name" value="DUF2071"/>
    <property type="match status" value="1"/>
</dbReference>